<dbReference type="InterPro" id="IPR013249">
    <property type="entry name" value="RNA_pol_sigma70_r4_t2"/>
</dbReference>
<dbReference type="KEGG" id="nci:NCTC10296_00302"/>
<dbReference type="Gene3D" id="1.10.10.10">
    <property type="entry name" value="Winged helix-like DNA-binding domain superfamily/Winged helix DNA-binding domain"/>
    <property type="match status" value="1"/>
</dbReference>
<dbReference type="InterPro" id="IPR014284">
    <property type="entry name" value="RNA_pol_sigma-70_dom"/>
</dbReference>
<keyword evidence="4" id="KW-0238">DNA-binding</keyword>
<evidence type="ECO:0000256" key="1">
    <source>
        <dbReference type="ARBA" id="ARBA00010641"/>
    </source>
</evidence>
<dbReference type="InterPro" id="IPR013324">
    <property type="entry name" value="RNA_pol_sigma_r3/r4-like"/>
</dbReference>
<evidence type="ECO:0000259" key="6">
    <source>
        <dbReference type="Pfam" id="PF04542"/>
    </source>
</evidence>
<dbReference type="Pfam" id="PF08281">
    <property type="entry name" value="Sigma70_r4_2"/>
    <property type="match status" value="1"/>
</dbReference>
<accession>A0A448D5N4</accession>
<dbReference type="PANTHER" id="PTHR43133">
    <property type="entry name" value="RNA POLYMERASE ECF-TYPE SIGMA FACTO"/>
    <property type="match status" value="1"/>
</dbReference>
<keyword evidence="5" id="KW-0804">Transcription</keyword>
<evidence type="ECO:0000313" key="9">
    <source>
        <dbReference type="Proteomes" id="UP000279284"/>
    </source>
</evidence>
<dbReference type="InterPro" id="IPR036388">
    <property type="entry name" value="WH-like_DNA-bd_sf"/>
</dbReference>
<dbReference type="GO" id="GO:0016987">
    <property type="term" value="F:sigma factor activity"/>
    <property type="evidence" value="ECO:0007669"/>
    <property type="project" value="UniProtKB-KW"/>
</dbReference>
<organism evidence="8 9">
    <name type="scientific">Neisseria canis</name>
    <dbReference type="NCBI Taxonomy" id="493"/>
    <lineage>
        <taxon>Bacteria</taxon>
        <taxon>Pseudomonadati</taxon>
        <taxon>Pseudomonadota</taxon>
        <taxon>Betaproteobacteria</taxon>
        <taxon>Neisseriales</taxon>
        <taxon>Neisseriaceae</taxon>
        <taxon>Neisseria</taxon>
    </lineage>
</organism>
<evidence type="ECO:0000313" key="8">
    <source>
        <dbReference type="EMBL" id="VEE99364.1"/>
    </source>
</evidence>
<keyword evidence="9" id="KW-1185">Reference proteome</keyword>
<evidence type="ECO:0000256" key="3">
    <source>
        <dbReference type="ARBA" id="ARBA00023082"/>
    </source>
</evidence>
<comment type="similarity">
    <text evidence="1">Belongs to the sigma-70 factor family. ECF subfamily.</text>
</comment>
<dbReference type="Pfam" id="PF04542">
    <property type="entry name" value="Sigma70_r2"/>
    <property type="match status" value="1"/>
</dbReference>
<dbReference type="InterPro" id="IPR013325">
    <property type="entry name" value="RNA_pol_sigma_r2"/>
</dbReference>
<dbReference type="STRING" id="493.BWD07_00250"/>
<evidence type="ECO:0000256" key="4">
    <source>
        <dbReference type="ARBA" id="ARBA00023125"/>
    </source>
</evidence>
<name>A0A448D5N4_9NEIS</name>
<feature type="domain" description="RNA polymerase sigma factor 70 region 4 type 2" evidence="7">
    <location>
        <begin position="131"/>
        <end position="178"/>
    </location>
</feature>
<protein>
    <submittedName>
        <fullName evidence="8">RNA polymerase sigma factor</fullName>
    </submittedName>
</protein>
<dbReference type="InterPro" id="IPR039425">
    <property type="entry name" value="RNA_pol_sigma-70-like"/>
</dbReference>
<dbReference type="NCBIfam" id="TIGR02943">
    <property type="entry name" value="Sig70_famx1"/>
    <property type="match status" value="1"/>
</dbReference>
<dbReference type="NCBIfam" id="TIGR02937">
    <property type="entry name" value="sigma70-ECF"/>
    <property type="match status" value="1"/>
</dbReference>
<dbReference type="Proteomes" id="UP000279284">
    <property type="component" value="Chromosome"/>
</dbReference>
<evidence type="ECO:0000256" key="2">
    <source>
        <dbReference type="ARBA" id="ARBA00023015"/>
    </source>
</evidence>
<dbReference type="SUPFAM" id="SSF88659">
    <property type="entry name" value="Sigma3 and sigma4 domains of RNA polymerase sigma factors"/>
    <property type="match status" value="1"/>
</dbReference>
<dbReference type="OrthoDB" id="9782108at2"/>
<keyword evidence="3" id="KW-0731">Sigma factor</keyword>
<evidence type="ECO:0000256" key="5">
    <source>
        <dbReference type="ARBA" id="ARBA00023163"/>
    </source>
</evidence>
<dbReference type="GO" id="GO:0006352">
    <property type="term" value="P:DNA-templated transcription initiation"/>
    <property type="evidence" value="ECO:0007669"/>
    <property type="project" value="InterPro"/>
</dbReference>
<dbReference type="Gene3D" id="1.10.1740.10">
    <property type="match status" value="1"/>
</dbReference>
<gene>
    <name evidence="8" type="ORF">NCTC10296_00302</name>
</gene>
<dbReference type="EMBL" id="LR134313">
    <property type="protein sequence ID" value="VEE99364.1"/>
    <property type="molecule type" value="Genomic_DNA"/>
</dbReference>
<dbReference type="GO" id="GO:0003677">
    <property type="term" value="F:DNA binding"/>
    <property type="evidence" value="ECO:0007669"/>
    <property type="project" value="UniProtKB-KW"/>
</dbReference>
<dbReference type="SUPFAM" id="SSF88946">
    <property type="entry name" value="Sigma2 domain of RNA polymerase sigma factors"/>
    <property type="match status" value="1"/>
</dbReference>
<keyword evidence="2" id="KW-0805">Transcription regulation</keyword>
<dbReference type="PANTHER" id="PTHR43133:SF8">
    <property type="entry name" value="RNA POLYMERASE SIGMA FACTOR HI_1459-RELATED"/>
    <property type="match status" value="1"/>
</dbReference>
<dbReference type="InterPro" id="IPR014289">
    <property type="entry name" value="RNA_pol_sigma-24-rel"/>
</dbReference>
<dbReference type="RefSeq" id="WP_085415374.1">
    <property type="nucleotide sequence ID" value="NZ_CAUJPY010000002.1"/>
</dbReference>
<sequence>MPTFTDFSNRIAAMRPAMLKFARMQLRDESLSEDLVQDALSAAINKQEQYRAGAELGTWVMSILKNKIIDYYRGKKEMVSLDDSDQAARIDAQYQACFDEGGHWQKESGPEAWQPNPTEAHLEQQEFFKTLEKCLGNLPENTARIFYLREVMGMEVEEICRDFGITSNNCYAILHRARNGLRQCLQKNWYGTDKGEP</sequence>
<dbReference type="InterPro" id="IPR007627">
    <property type="entry name" value="RNA_pol_sigma70_r2"/>
</dbReference>
<feature type="domain" description="RNA polymerase sigma-70 region 2" evidence="6">
    <location>
        <begin position="13"/>
        <end position="76"/>
    </location>
</feature>
<proteinExistence type="inferred from homology"/>
<reference evidence="8 9" key="1">
    <citation type="submission" date="2018-12" db="EMBL/GenBank/DDBJ databases">
        <authorList>
            <consortium name="Pathogen Informatics"/>
        </authorList>
    </citation>
    <scope>NUCLEOTIDE SEQUENCE [LARGE SCALE GENOMIC DNA]</scope>
    <source>
        <strain evidence="8 9">NCTC10296</strain>
    </source>
</reference>
<evidence type="ECO:0000259" key="7">
    <source>
        <dbReference type="Pfam" id="PF08281"/>
    </source>
</evidence>
<dbReference type="AlphaFoldDB" id="A0A448D5N4"/>